<dbReference type="InterPro" id="IPR006680">
    <property type="entry name" value="Amidohydro-rel"/>
</dbReference>
<feature type="modified residue" description="N6-carboxylysine" evidence="5">
    <location>
        <position position="150"/>
    </location>
</feature>
<dbReference type="SUPFAM" id="SSF51556">
    <property type="entry name" value="Metallo-dependent hydrolases"/>
    <property type="match status" value="1"/>
</dbReference>
<name>A0A4Z0D0X4_9FIRM</name>
<protein>
    <submittedName>
        <fullName evidence="7">Dihydropyrimidinase</fullName>
        <ecNumber evidence="7">3.5.2.2</ecNumber>
    </submittedName>
</protein>
<evidence type="ECO:0000259" key="6">
    <source>
        <dbReference type="Pfam" id="PF01979"/>
    </source>
</evidence>
<reference evidence="7 8" key="1">
    <citation type="submission" date="2019-03" db="EMBL/GenBank/DDBJ databases">
        <title>Draft genome sequence data and analysis of a Fermenting Bacterium, Soehngenia longevitae strain 1933PT, isolated from petroleum reservoir in Azerbaijan.</title>
        <authorList>
            <person name="Grouzdev D.S."/>
            <person name="Bidzhieva S.K."/>
            <person name="Sokolova D.S."/>
            <person name="Tourova T.P."/>
            <person name="Poltaraus A.B."/>
            <person name="Nazina T.N."/>
        </authorList>
    </citation>
    <scope>NUCLEOTIDE SEQUENCE [LARGE SCALE GENOMIC DNA]</scope>
    <source>
        <strain evidence="7 8">1933P</strain>
    </source>
</reference>
<dbReference type="NCBIfam" id="TIGR02033">
    <property type="entry name" value="D-hydantoinase"/>
    <property type="match status" value="1"/>
</dbReference>
<comment type="PTM">
    <text evidence="5">Carbamylation allows a single lysine to coordinate two divalent metal cations.</text>
</comment>
<dbReference type="Proteomes" id="UP000298381">
    <property type="component" value="Unassembled WGS sequence"/>
</dbReference>
<keyword evidence="4 7" id="KW-0378">Hydrolase</keyword>
<keyword evidence="8" id="KW-1185">Reference proteome</keyword>
<evidence type="ECO:0000256" key="1">
    <source>
        <dbReference type="ARBA" id="ARBA00001947"/>
    </source>
</evidence>
<evidence type="ECO:0000256" key="3">
    <source>
        <dbReference type="ARBA" id="ARBA00022723"/>
    </source>
</evidence>
<evidence type="ECO:0000313" key="8">
    <source>
        <dbReference type="Proteomes" id="UP000298381"/>
    </source>
</evidence>
<dbReference type="GO" id="GO:0005829">
    <property type="term" value="C:cytosol"/>
    <property type="evidence" value="ECO:0007669"/>
    <property type="project" value="TreeGrafter"/>
</dbReference>
<comment type="similarity">
    <text evidence="2">Belongs to the metallo-dependent hydrolases superfamily. Hydantoinase/dihydropyrimidinase family.</text>
</comment>
<dbReference type="GO" id="GO:0046872">
    <property type="term" value="F:metal ion binding"/>
    <property type="evidence" value="ECO:0007669"/>
    <property type="project" value="UniProtKB-KW"/>
</dbReference>
<dbReference type="InterPro" id="IPR011059">
    <property type="entry name" value="Metal-dep_hydrolase_composite"/>
</dbReference>
<dbReference type="EC" id="3.5.2.2" evidence="7"/>
<dbReference type="Pfam" id="PF01979">
    <property type="entry name" value="Amidohydro_1"/>
    <property type="match status" value="1"/>
</dbReference>
<dbReference type="InterPro" id="IPR032466">
    <property type="entry name" value="Metal_Hydrolase"/>
</dbReference>
<sequence>MKTLIKNGLIVNPDASFYGSVLIEDGTITEMGKIENISDCNVIDAEGELVIPAGVDVHTHMDLDLGNFRAVDDFYSGSIAALYGGTATIVDHIAFGPKNCDLRYMIDQYHKLADGRSVCDYSFHGVIQQVNDSIFDEMKELAKEGITSFKIYLTYDNRLSDEEILRAMDIAKKLEVTLAVHAENHGIVTYLRQYFGEKGYKEPIYHALSRPNKSESEAISRMIALSEITGYPNLYFVHVSTKEGLNEIINARKNGAKNIYCETCTQYLTLDKEKYEMDSNESVKYIMAPPLRTKEDIEALWRGIENKDVDVIATDHCPFMLDQKIVGKEDFRLSPGGVGGVEERMELVLTEGIRRGVSLNNLIEKLCSNPAKIFGIDKKGSINIGNDADIAILKKQRYTISKSNRHSKSDYTVYEGFESDFKVDKVLLRGDIVIDNGKTFNELKTGKFIKRSQKISDKFLSNLYRNVEMR</sequence>
<dbReference type="PANTHER" id="PTHR11647">
    <property type="entry name" value="HYDRANTOINASE/DIHYDROPYRIMIDINASE FAMILY MEMBER"/>
    <property type="match status" value="1"/>
</dbReference>
<evidence type="ECO:0000256" key="5">
    <source>
        <dbReference type="PIRSR" id="PIRSR611778-50"/>
    </source>
</evidence>
<proteinExistence type="inferred from homology"/>
<dbReference type="RefSeq" id="WP_135271633.1">
    <property type="nucleotide sequence ID" value="NZ_SRIB01000013.1"/>
</dbReference>
<dbReference type="Gene3D" id="3.20.20.140">
    <property type="entry name" value="Metal-dependent hydrolases"/>
    <property type="match status" value="1"/>
</dbReference>
<dbReference type="SUPFAM" id="SSF51338">
    <property type="entry name" value="Composite domain of metallo-dependent hydrolases"/>
    <property type="match status" value="1"/>
</dbReference>
<dbReference type="OrthoDB" id="9765462at2"/>
<organism evidence="7 8">
    <name type="scientific">Soehngenia longivitae</name>
    <dbReference type="NCBI Taxonomy" id="2562294"/>
    <lineage>
        <taxon>Bacteria</taxon>
        <taxon>Bacillati</taxon>
        <taxon>Bacillota</taxon>
        <taxon>Tissierellia</taxon>
        <taxon>Tissierellales</taxon>
        <taxon>Tissierellaceae</taxon>
        <taxon>Soehngenia</taxon>
    </lineage>
</organism>
<dbReference type="AlphaFoldDB" id="A0A4Z0D0X4"/>
<gene>
    <name evidence="7" type="primary">hydA</name>
    <name evidence="7" type="ORF">E4100_08555</name>
</gene>
<keyword evidence="3" id="KW-0479">Metal-binding</keyword>
<evidence type="ECO:0000256" key="4">
    <source>
        <dbReference type="ARBA" id="ARBA00022801"/>
    </source>
</evidence>
<feature type="domain" description="Amidohydrolase-related" evidence="6">
    <location>
        <begin position="49"/>
        <end position="433"/>
    </location>
</feature>
<comment type="cofactor">
    <cofactor evidence="1">
        <name>Zn(2+)</name>
        <dbReference type="ChEBI" id="CHEBI:29105"/>
    </cofactor>
</comment>
<dbReference type="InterPro" id="IPR050378">
    <property type="entry name" value="Metallo-dep_Hydrolases_sf"/>
</dbReference>
<dbReference type="EMBL" id="SRIB01000013">
    <property type="protein sequence ID" value="TFZ39391.1"/>
    <property type="molecule type" value="Genomic_DNA"/>
</dbReference>
<dbReference type="InterPro" id="IPR011778">
    <property type="entry name" value="Hydantoinase/dihydroPyrase"/>
</dbReference>
<dbReference type="PANTHER" id="PTHR11647:SF1">
    <property type="entry name" value="COLLAPSIN RESPONSE MEDIATOR PROTEIN"/>
    <property type="match status" value="1"/>
</dbReference>
<evidence type="ECO:0000256" key="2">
    <source>
        <dbReference type="ARBA" id="ARBA00008829"/>
    </source>
</evidence>
<accession>A0A4Z0D0X4</accession>
<comment type="caution">
    <text evidence="7">The sequence shown here is derived from an EMBL/GenBank/DDBJ whole genome shotgun (WGS) entry which is preliminary data.</text>
</comment>
<evidence type="ECO:0000313" key="7">
    <source>
        <dbReference type="EMBL" id="TFZ39391.1"/>
    </source>
</evidence>
<dbReference type="Gene3D" id="2.30.40.10">
    <property type="entry name" value="Urease, subunit C, domain 1"/>
    <property type="match status" value="1"/>
</dbReference>
<dbReference type="FunFam" id="3.20.20.140:FF:000174">
    <property type="entry name" value="Dihydropyrimidinase-related protein 2"/>
    <property type="match status" value="1"/>
</dbReference>
<dbReference type="GO" id="GO:0004157">
    <property type="term" value="F:dihydropyrimidinase activity"/>
    <property type="evidence" value="ECO:0007669"/>
    <property type="project" value="UniProtKB-EC"/>
</dbReference>